<protein>
    <submittedName>
        <fullName evidence="2">Uncharacterized protein</fullName>
    </submittedName>
</protein>
<dbReference type="EMBL" id="BNAW01000001">
    <property type="protein sequence ID" value="GHF90630.1"/>
    <property type="molecule type" value="Genomic_DNA"/>
</dbReference>
<feature type="region of interest" description="Disordered" evidence="1">
    <location>
        <begin position="1"/>
        <end position="67"/>
    </location>
</feature>
<proteinExistence type="predicted"/>
<evidence type="ECO:0000256" key="1">
    <source>
        <dbReference type="SAM" id="MobiDB-lite"/>
    </source>
</evidence>
<gene>
    <name evidence="2" type="ORF">GCM10017567_00750</name>
</gene>
<feature type="compositionally biased region" description="Low complexity" evidence="1">
    <location>
        <begin position="56"/>
        <end position="67"/>
    </location>
</feature>
<sequence>MDTALFSHPVVEEPRPGTLTAPEDNRYGGLFLQPAYRSAPAVGTETSPGPHRRPRAANARANDPSGR</sequence>
<organism evidence="2 3">
    <name type="scientific">Amycolatopsis bullii</name>
    <dbReference type="NCBI Taxonomy" id="941987"/>
    <lineage>
        <taxon>Bacteria</taxon>
        <taxon>Bacillati</taxon>
        <taxon>Actinomycetota</taxon>
        <taxon>Actinomycetes</taxon>
        <taxon>Pseudonocardiales</taxon>
        <taxon>Pseudonocardiaceae</taxon>
        <taxon>Amycolatopsis</taxon>
    </lineage>
</organism>
<keyword evidence="3" id="KW-1185">Reference proteome</keyword>
<evidence type="ECO:0000313" key="2">
    <source>
        <dbReference type="EMBL" id="GHF90630.1"/>
    </source>
</evidence>
<name>A0ABQ3JYU2_9PSEU</name>
<reference evidence="3" key="1">
    <citation type="journal article" date="2019" name="Int. J. Syst. Evol. Microbiol.">
        <title>The Global Catalogue of Microorganisms (GCM) 10K type strain sequencing project: providing services to taxonomists for standard genome sequencing and annotation.</title>
        <authorList>
            <consortium name="The Broad Institute Genomics Platform"/>
            <consortium name="The Broad Institute Genome Sequencing Center for Infectious Disease"/>
            <person name="Wu L."/>
            <person name="Ma J."/>
        </authorList>
    </citation>
    <scope>NUCLEOTIDE SEQUENCE [LARGE SCALE GENOMIC DNA]</scope>
    <source>
        <strain evidence="3">CGMCC 4.7680</strain>
    </source>
</reference>
<comment type="caution">
    <text evidence="2">The sequence shown here is derived from an EMBL/GenBank/DDBJ whole genome shotgun (WGS) entry which is preliminary data.</text>
</comment>
<accession>A0ABQ3JYU2</accession>
<dbReference type="Proteomes" id="UP000649955">
    <property type="component" value="Unassembled WGS sequence"/>
</dbReference>
<evidence type="ECO:0000313" key="3">
    <source>
        <dbReference type="Proteomes" id="UP000649955"/>
    </source>
</evidence>